<evidence type="ECO:0000259" key="1">
    <source>
        <dbReference type="Pfam" id="PF12146"/>
    </source>
</evidence>
<accession>A0A6A7C6F5</accession>
<protein>
    <submittedName>
        <fullName evidence="2">Alpha/beta-hydrolase</fullName>
    </submittedName>
</protein>
<dbReference type="InterPro" id="IPR029058">
    <property type="entry name" value="AB_hydrolase_fold"/>
</dbReference>
<dbReference type="Gene3D" id="3.40.50.1820">
    <property type="entry name" value="alpha/beta hydrolase"/>
    <property type="match status" value="1"/>
</dbReference>
<dbReference type="AlphaFoldDB" id="A0A6A7C6F5"/>
<dbReference type="InterPro" id="IPR022742">
    <property type="entry name" value="Hydrolase_4"/>
</dbReference>
<dbReference type="Pfam" id="PF12146">
    <property type="entry name" value="Hydrolase_4"/>
    <property type="match status" value="1"/>
</dbReference>
<reference evidence="2" key="1">
    <citation type="journal article" date="2020" name="Stud. Mycol.">
        <title>101 Dothideomycetes genomes: a test case for predicting lifestyles and emergence of pathogens.</title>
        <authorList>
            <person name="Haridas S."/>
            <person name="Albert R."/>
            <person name="Binder M."/>
            <person name="Bloem J."/>
            <person name="Labutti K."/>
            <person name="Salamov A."/>
            <person name="Andreopoulos B."/>
            <person name="Baker S."/>
            <person name="Barry K."/>
            <person name="Bills G."/>
            <person name="Bluhm B."/>
            <person name="Cannon C."/>
            <person name="Castanera R."/>
            <person name="Culley D."/>
            <person name="Daum C."/>
            <person name="Ezra D."/>
            <person name="Gonzalez J."/>
            <person name="Henrissat B."/>
            <person name="Kuo A."/>
            <person name="Liang C."/>
            <person name="Lipzen A."/>
            <person name="Lutzoni F."/>
            <person name="Magnuson J."/>
            <person name="Mondo S."/>
            <person name="Nolan M."/>
            <person name="Ohm R."/>
            <person name="Pangilinan J."/>
            <person name="Park H.-J."/>
            <person name="Ramirez L."/>
            <person name="Alfaro M."/>
            <person name="Sun H."/>
            <person name="Tritt A."/>
            <person name="Yoshinaga Y."/>
            <person name="Zwiers L.-H."/>
            <person name="Turgeon B."/>
            <person name="Goodwin S."/>
            <person name="Spatafora J."/>
            <person name="Crous P."/>
            <person name="Grigoriev I."/>
        </authorList>
    </citation>
    <scope>NUCLEOTIDE SEQUENCE</scope>
    <source>
        <strain evidence="2">CBS 480.64</strain>
    </source>
</reference>
<gene>
    <name evidence="2" type="ORF">K470DRAFT_291043</name>
</gene>
<keyword evidence="3" id="KW-1185">Reference proteome</keyword>
<sequence length="402" mass="45191">MSFEVRSHTIPATHIREYAAATAAEDDILYLAVKQYVPRDACPRGHLPITIIGAHANAFPKELYEPLWEDLSNELLVRGIWISTIFIADAAHQGESGVLNDGKLGNDPSWMDNPRDLFLMVNHFRTEMVRPIIGIGHSMGGNNLVNLSLMHPRLFAGLILIDPVIQRWPNAGNFAPAQLSIRRRDRWPSRKAAETAFRKSPFYQAWDPRVFDRWVKYGLRELPTALYPVPATEGEVTLTTTKHQEVLTFLRLRQDRNEAEIDEATPTNSAPFYRPESVNTFLNLPHLRPNAFYIYGGESALSTPASQSNQLSATGTGIGGSGGVARGRVKHVTFSDLGHMIPMEAVDRTAKACADWLGLELKWWHAEKKIQDERRASNQNKSTASEEYVRLLNSDWQGKTKL</sequence>
<proteinExistence type="predicted"/>
<name>A0A6A7C6F5_9PEZI</name>
<feature type="domain" description="Serine aminopeptidase S33" evidence="1">
    <location>
        <begin position="85"/>
        <end position="174"/>
    </location>
</feature>
<keyword evidence="2" id="KW-0378">Hydrolase</keyword>
<dbReference type="OrthoDB" id="94039at2759"/>
<dbReference type="GO" id="GO:0016787">
    <property type="term" value="F:hydrolase activity"/>
    <property type="evidence" value="ECO:0007669"/>
    <property type="project" value="UniProtKB-KW"/>
</dbReference>
<evidence type="ECO:0000313" key="2">
    <source>
        <dbReference type="EMBL" id="KAF2862842.1"/>
    </source>
</evidence>
<dbReference type="EMBL" id="MU005964">
    <property type="protein sequence ID" value="KAF2862842.1"/>
    <property type="molecule type" value="Genomic_DNA"/>
</dbReference>
<organism evidence="2 3">
    <name type="scientific">Piedraia hortae CBS 480.64</name>
    <dbReference type="NCBI Taxonomy" id="1314780"/>
    <lineage>
        <taxon>Eukaryota</taxon>
        <taxon>Fungi</taxon>
        <taxon>Dikarya</taxon>
        <taxon>Ascomycota</taxon>
        <taxon>Pezizomycotina</taxon>
        <taxon>Dothideomycetes</taxon>
        <taxon>Dothideomycetidae</taxon>
        <taxon>Capnodiales</taxon>
        <taxon>Piedraiaceae</taxon>
        <taxon>Piedraia</taxon>
    </lineage>
</organism>
<dbReference type="Proteomes" id="UP000799421">
    <property type="component" value="Unassembled WGS sequence"/>
</dbReference>
<evidence type="ECO:0000313" key="3">
    <source>
        <dbReference type="Proteomes" id="UP000799421"/>
    </source>
</evidence>
<dbReference type="SUPFAM" id="SSF53474">
    <property type="entry name" value="alpha/beta-Hydrolases"/>
    <property type="match status" value="1"/>
</dbReference>